<sequence>MGEKVESLERKTDELGGRVESLEQKTEELGNRVEKLEHRTDELGRMVKSTELILENETNRNIRMIAEGHLDLNRKLDSALRIENEKELLVVRVNILEGEVRRIKERMQSA</sequence>
<name>A0A9D1YQP0_9FIRM</name>
<evidence type="ECO:0000313" key="3">
    <source>
        <dbReference type="Proteomes" id="UP000824007"/>
    </source>
</evidence>
<proteinExistence type="predicted"/>
<organism evidence="2 3">
    <name type="scientific">Candidatus Eisenbergiella pullistercoris</name>
    <dbReference type="NCBI Taxonomy" id="2838555"/>
    <lineage>
        <taxon>Bacteria</taxon>
        <taxon>Bacillati</taxon>
        <taxon>Bacillota</taxon>
        <taxon>Clostridia</taxon>
        <taxon>Lachnospirales</taxon>
        <taxon>Lachnospiraceae</taxon>
        <taxon>Eisenbergiella</taxon>
    </lineage>
</organism>
<reference evidence="2" key="1">
    <citation type="journal article" date="2021" name="PeerJ">
        <title>Extensive microbial diversity within the chicken gut microbiome revealed by metagenomics and culture.</title>
        <authorList>
            <person name="Gilroy R."/>
            <person name="Ravi A."/>
            <person name="Getino M."/>
            <person name="Pursley I."/>
            <person name="Horton D.L."/>
            <person name="Alikhan N.F."/>
            <person name="Baker D."/>
            <person name="Gharbi K."/>
            <person name="Hall N."/>
            <person name="Watson M."/>
            <person name="Adriaenssens E.M."/>
            <person name="Foster-Nyarko E."/>
            <person name="Jarju S."/>
            <person name="Secka A."/>
            <person name="Antonio M."/>
            <person name="Oren A."/>
            <person name="Chaudhuri R.R."/>
            <person name="La Ragione R."/>
            <person name="Hildebrand F."/>
            <person name="Pallen M.J."/>
        </authorList>
    </citation>
    <scope>NUCLEOTIDE SEQUENCE</scope>
    <source>
        <strain evidence="2">ChiSxjej3B15-24422</strain>
    </source>
</reference>
<reference evidence="2" key="2">
    <citation type="submission" date="2021-04" db="EMBL/GenBank/DDBJ databases">
        <authorList>
            <person name="Gilroy R."/>
        </authorList>
    </citation>
    <scope>NUCLEOTIDE SEQUENCE</scope>
    <source>
        <strain evidence="2">ChiSxjej3B15-24422</strain>
    </source>
</reference>
<feature type="region of interest" description="Disordered" evidence="1">
    <location>
        <begin position="1"/>
        <end position="24"/>
    </location>
</feature>
<gene>
    <name evidence="2" type="ORF">H9831_07315</name>
</gene>
<dbReference type="EMBL" id="DXDD01000093">
    <property type="protein sequence ID" value="HIY60471.1"/>
    <property type="molecule type" value="Genomic_DNA"/>
</dbReference>
<dbReference type="AlphaFoldDB" id="A0A9D1YQP0"/>
<comment type="caution">
    <text evidence="2">The sequence shown here is derived from an EMBL/GenBank/DDBJ whole genome shotgun (WGS) entry which is preliminary data.</text>
</comment>
<evidence type="ECO:0000313" key="2">
    <source>
        <dbReference type="EMBL" id="HIY60471.1"/>
    </source>
</evidence>
<dbReference type="Proteomes" id="UP000824007">
    <property type="component" value="Unassembled WGS sequence"/>
</dbReference>
<dbReference type="Gene3D" id="1.20.1270.70">
    <property type="entry name" value="Designed single chain three-helix bundle"/>
    <property type="match status" value="1"/>
</dbReference>
<evidence type="ECO:0000256" key="1">
    <source>
        <dbReference type="SAM" id="MobiDB-lite"/>
    </source>
</evidence>
<accession>A0A9D1YQP0</accession>
<protein>
    <submittedName>
        <fullName evidence="2">Uncharacterized protein</fullName>
    </submittedName>
</protein>